<dbReference type="InterPro" id="IPR025406">
    <property type="entry name" value="DUF4132"/>
</dbReference>
<keyword evidence="4" id="KW-1185">Reference proteome</keyword>
<dbReference type="Gene3D" id="2.20.140.10">
    <property type="entry name" value="WGR domain"/>
    <property type="match status" value="1"/>
</dbReference>
<evidence type="ECO:0000259" key="2">
    <source>
        <dbReference type="PROSITE" id="PS51977"/>
    </source>
</evidence>
<dbReference type="InterPro" id="IPR036930">
    <property type="entry name" value="WGR_dom_sf"/>
</dbReference>
<name>A0A810N9C1_9ACTN</name>
<dbReference type="AlphaFoldDB" id="A0A810N9C1"/>
<gene>
    <name evidence="3" type="ORF">Prubr_70270</name>
</gene>
<feature type="compositionally biased region" description="Low complexity" evidence="1">
    <location>
        <begin position="80"/>
        <end position="91"/>
    </location>
</feature>
<dbReference type="InterPro" id="IPR008893">
    <property type="entry name" value="WGR_domain"/>
</dbReference>
<evidence type="ECO:0000256" key="1">
    <source>
        <dbReference type="SAM" id="MobiDB-lite"/>
    </source>
</evidence>
<dbReference type="CDD" id="cd07996">
    <property type="entry name" value="WGR_MMR_like"/>
    <property type="match status" value="1"/>
</dbReference>
<dbReference type="Pfam" id="PF13569">
    <property type="entry name" value="DUF4132"/>
    <property type="match status" value="1"/>
</dbReference>
<dbReference type="EMBL" id="AP023359">
    <property type="protein sequence ID" value="BCJ70006.1"/>
    <property type="molecule type" value="Genomic_DNA"/>
</dbReference>
<dbReference type="KEGG" id="pry:Prubr_70270"/>
<dbReference type="PROSITE" id="PS51977">
    <property type="entry name" value="WGR"/>
    <property type="match status" value="1"/>
</dbReference>
<dbReference type="InterPro" id="IPR049809">
    <property type="entry name" value="YehF/YfeS-like_WGR"/>
</dbReference>
<feature type="compositionally biased region" description="Basic and acidic residues" evidence="1">
    <location>
        <begin position="123"/>
        <end position="135"/>
    </location>
</feature>
<proteinExistence type="predicted"/>
<accession>A0A810N9C1</accession>
<dbReference type="SUPFAM" id="SSF142921">
    <property type="entry name" value="WGR domain-like"/>
    <property type="match status" value="1"/>
</dbReference>
<dbReference type="RefSeq" id="WP_212819643.1">
    <property type="nucleotide sequence ID" value="NZ_AP023359.1"/>
</dbReference>
<protein>
    <recommendedName>
        <fullName evidence="2">WGR domain-containing protein</fullName>
    </recommendedName>
</protein>
<feature type="region of interest" description="Disordered" evidence="1">
    <location>
        <begin position="67"/>
        <end position="143"/>
    </location>
</feature>
<evidence type="ECO:0000313" key="4">
    <source>
        <dbReference type="Proteomes" id="UP000680866"/>
    </source>
</evidence>
<dbReference type="SMART" id="SM00773">
    <property type="entry name" value="WGR"/>
    <property type="match status" value="1"/>
</dbReference>
<sequence>MRDFEFVEGGSAKFWRIDRSGSTVTVSYGRLGTDGRTQVKHLGSEQAAIAHADRLVTEKVRKGYVEAGTARPSPGPAPAGPGSTGPDDSGAGVAGPGDSGTNDGGTGSTGPGESGTDDSGTDDAGRGDPEPRPDEDTLVIPVAWRRRMHPRRGGLASSTTVDRKAVGVAAGLFENHRKQIERMFARTDADPALVAEVAPVLRDGLRAGLADPALTPLGAAAVAAAVAKAVPWSDEDKLRAFADAWAATRGLTFAARATVEVYGLAISASSRLLHMRDVRVRPITEDEARSVWKWPAEPVTARMRSLLAAASDDDYRAATAALAEYRDRLGVQRVTISYLVPTRTDWVDEDLTGTVNRSRLLWSLYTREQFETFIASHLQGHGDPTFGDLATVLEGVGPAPVTTYLAWFGDHMAADGEKRLYTLLSTLPTDEAFATLLDRVDNRYAQPALTEAMVRFPVRALRLMPAAATGQTTKAKVVADLLRMHVSGNPELVAATLPDLPAADRAHLAGLADDAVRVAEAPAELLPELLRTPPWTARSTARPVVVTGLAPVEEAAVAWRPGERDEWLATRCNWIATTPDKGSTWEQTRDAYLAGNLRHHLRVGLMIGAPEEIVRPLLADWNPTHNWDAAEWGRVLAGRYELDALPAILRMAPSTPTAVLPLLAPYASSAAAPLVARWLQRLKSARRPALAWLTRHPAVAARALVPDALGKAGPARRNAEAALWAIGAAGHEEPVLAAAGTYGEPARAAIATLLATDPLEVLPPKLPVVPAWVDPMMLPPVLLRDRRHALPRTAVTHLTMTLALSRPGEVYAGVDVVRDLCDPVSLAEFGWGLFQRWLAVGAPAKESWALDALGLIGDDDTVRRLTPLIRAWPGEAAHGRAVAGLAVLASIGTDVALMHLHSIAEKVKFKGLKERAAEKIAEVADDLGLSPEELADRLVPDLGLDADGSLTLDYGPRQFVVGFDEQLRPYVADTAGHRRKELPKPGVRDDGTLAPEAYKRFAGLKKDVRTIAGDQIRRLERAMVGQRRWTGAQFRELFVGHPLLWHIVRRLVWAVYDDAGTVGFRVAEDRSLADVDDETLTLADDATVGIAHPLHLSGSLPAWSELFADYEIVQPFAQLGREVHRLTDAQREAAELADVAGTTVPTTAVLALERRGWSRGEPMDGGVQCWMERPLPGNRTLVVNLDPGIIIGLVTEWKEQKLAEVWIKDGPGGDFGRWRKKELPFGVLDPVTASEVLRDLAELTTAQP</sequence>
<dbReference type="Proteomes" id="UP000680866">
    <property type="component" value="Chromosome"/>
</dbReference>
<evidence type="ECO:0000313" key="3">
    <source>
        <dbReference type="EMBL" id="BCJ70006.1"/>
    </source>
</evidence>
<feature type="domain" description="WGR" evidence="2">
    <location>
        <begin position="1"/>
        <end position="77"/>
    </location>
</feature>
<feature type="compositionally biased region" description="Gly residues" evidence="1">
    <location>
        <begin position="92"/>
        <end position="113"/>
    </location>
</feature>
<reference evidence="3" key="1">
    <citation type="submission" date="2020-08" db="EMBL/GenBank/DDBJ databases">
        <title>Whole genome shotgun sequence of Polymorphospora rubra NBRC 101157.</title>
        <authorList>
            <person name="Komaki H."/>
            <person name="Tamura T."/>
        </authorList>
    </citation>
    <scope>NUCLEOTIDE SEQUENCE</scope>
    <source>
        <strain evidence="3">NBRC 101157</strain>
    </source>
</reference>
<organism evidence="3 4">
    <name type="scientific">Polymorphospora rubra</name>
    <dbReference type="NCBI Taxonomy" id="338584"/>
    <lineage>
        <taxon>Bacteria</taxon>
        <taxon>Bacillati</taxon>
        <taxon>Actinomycetota</taxon>
        <taxon>Actinomycetes</taxon>
        <taxon>Micromonosporales</taxon>
        <taxon>Micromonosporaceae</taxon>
        <taxon>Polymorphospora</taxon>
    </lineage>
</organism>
<dbReference type="Pfam" id="PF05406">
    <property type="entry name" value="WGR"/>
    <property type="match status" value="1"/>
</dbReference>